<evidence type="ECO:0000256" key="5">
    <source>
        <dbReference type="ARBA" id="ARBA00022801"/>
    </source>
</evidence>
<dbReference type="GO" id="GO:0016787">
    <property type="term" value="F:hydrolase activity"/>
    <property type="evidence" value="ECO:0007669"/>
    <property type="project" value="UniProtKB-KW"/>
</dbReference>
<accession>A0A0C1MW43</accession>
<feature type="domain" description="PIN" evidence="8">
    <location>
        <begin position="4"/>
        <end position="124"/>
    </location>
</feature>
<evidence type="ECO:0000256" key="4">
    <source>
        <dbReference type="ARBA" id="ARBA00022723"/>
    </source>
</evidence>
<comment type="caution">
    <text evidence="9">The sequence shown here is derived from an EMBL/GenBank/DDBJ whole genome shotgun (WGS) entry which is preliminary data.</text>
</comment>
<dbReference type="STRING" id="86105.NF27_GT00030"/>
<dbReference type="PANTHER" id="PTHR33653">
    <property type="entry name" value="RIBONUCLEASE VAPC2"/>
    <property type="match status" value="1"/>
</dbReference>
<dbReference type="CDD" id="cd18742">
    <property type="entry name" value="PIN_VapC4-5_FitB-like"/>
    <property type="match status" value="1"/>
</dbReference>
<keyword evidence="11" id="KW-1185">Reference proteome</keyword>
<dbReference type="PANTHER" id="PTHR33653:SF1">
    <property type="entry name" value="RIBONUCLEASE VAPC2"/>
    <property type="match status" value="1"/>
</dbReference>
<keyword evidence="2" id="KW-1277">Toxin-antitoxin system</keyword>
<dbReference type="InterPro" id="IPR029060">
    <property type="entry name" value="PIN-like_dom_sf"/>
</dbReference>
<reference evidence="9 11" key="1">
    <citation type="submission" date="2014-11" db="EMBL/GenBank/DDBJ databases">
        <title>A Rickettsiales Symbiont of Amoebae With Ancient Features.</title>
        <authorList>
            <person name="Schulz F."/>
            <person name="Martijn J."/>
            <person name="Wascher F."/>
            <person name="Kostanjsek R."/>
            <person name="Ettema T.J."/>
            <person name="Horn M."/>
        </authorList>
    </citation>
    <scope>NUCLEOTIDE SEQUENCE [LARGE SCALE GENOMIC DNA]</scope>
    <source>
        <strain evidence="9 11">UWC36</strain>
    </source>
</reference>
<dbReference type="Pfam" id="PF01850">
    <property type="entry name" value="PIN"/>
    <property type="match status" value="1"/>
</dbReference>
<keyword evidence="6" id="KW-0460">Magnesium</keyword>
<evidence type="ECO:0000313" key="10">
    <source>
        <dbReference type="EMBL" id="KIE04667.1"/>
    </source>
</evidence>
<dbReference type="SUPFAM" id="SSF88723">
    <property type="entry name" value="PIN domain-like"/>
    <property type="match status" value="1"/>
</dbReference>
<proteinExistence type="inferred from homology"/>
<keyword evidence="4" id="KW-0479">Metal-binding</keyword>
<organism evidence="9 11">
    <name type="scientific">Candidatus Jidaibacter acanthamoebae</name>
    <dbReference type="NCBI Taxonomy" id="86105"/>
    <lineage>
        <taxon>Bacteria</taxon>
        <taxon>Pseudomonadati</taxon>
        <taxon>Pseudomonadota</taxon>
        <taxon>Alphaproteobacteria</taxon>
        <taxon>Rickettsiales</taxon>
        <taxon>Candidatus Midichloriaceae</taxon>
        <taxon>Candidatus Jidaibacter</taxon>
    </lineage>
</organism>
<comment type="similarity">
    <text evidence="7">Belongs to the PINc/VapC protein family.</text>
</comment>
<gene>
    <name evidence="10" type="ORF">NF27_GT00030</name>
    <name evidence="9" type="ORF">NF27_JQ00040</name>
</gene>
<evidence type="ECO:0000313" key="11">
    <source>
        <dbReference type="Proteomes" id="UP000031258"/>
    </source>
</evidence>
<evidence type="ECO:0000313" key="9">
    <source>
        <dbReference type="EMBL" id="KIE04091.1"/>
    </source>
</evidence>
<keyword evidence="5" id="KW-0378">Hydrolase</keyword>
<dbReference type="PATRIC" id="fig|86105.3.peg.1521"/>
<dbReference type="InterPro" id="IPR050556">
    <property type="entry name" value="Type_II_TA_system_RNase"/>
</dbReference>
<evidence type="ECO:0000256" key="7">
    <source>
        <dbReference type="ARBA" id="ARBA00038093"/>
    </source>
</evidence>
<dbReference type="Gene3D" id="3.40.50.1010">
    <property type="entry name" value="5'-nuclease"/>
    <property type="match status" value="1"/>
</dbReference>
<protein>
    <recommendedName>
        <fullName evidence="8">PIN domain-containing protein</fullName>
    </recommendedName>
</protein>
<dbReference type="RefSeq" id="WP_039458014.1">
    <property type="nucleotide sequence ID" value="NZ_JSWE01000166.1"/>
</dbReference>
<dbReference type="OrthoDB" id="9796690at2"/>
<evidence type="ECO:0000259" key="8">
    <source>
        <dbReference type="Pfam" id="PF01850"/>
    </source>
</evidence>
<dbReference type="GO" id="GO:0046872">
    <property type="term" value="F:metal ion binding"/>
    <property type="evidence" value="ECO:0007669"/>
    <property type="project" value="UniProtKB-KW"/>
</dbReference>
<evidence type="ECO:0000256" key="3">
    <source>
        <dbReference type="ARBA" id="ARBA00022722"/>
    </source>
</evidence>
<evidence type="ECO:0000256" key="2">
    <source>
        <dbReference type="ARBA" id="ARBA00022649"/>
    </source>
</evidence>
<comment type="cofactor">
    <cofactor evidence="1">
        <name>Mg(2+)</name>
        <dbReference type="ChEBI" id="CHEBI:18420"/>
    </cofactor>
</comment>
<dbReference type="Proteomes" id="UP000031258">
    <property type="component" value="Unassembled WGS sequence"/>
</dbReference>
<dbReference type="AlphaFoldDB" id="A0A0C1MW43"/>
<name>A0A0C1MW43_9RICK</name>
<dbReference type="GO" id="GO:0004518">
    <property type="term" value="F:nuclease activity"/>
    <property type="evidence" value="ECO:0007669"/>
    <property type="project" value="UniProtKB-KW"/>
</dbReference>
<sequence>MKLYLLDTDTIIYFIKGHDAVVEKFISSPLVQLYISDITCAELYYGAYNSEFPERNLRTVSGVIGNLSAVPFNTNASKVFGELKAELKKKGELIADMDLMIAAIAVAGNYTLVTNNIKHFERIKDLKLENWSEYEYKAKKH</sequence>
<keyword evidence="3" id="KW-0540">Nuclease</keyword>
<dbReference type="InterPro" id="IPR002716">
    <property type="entry name" value="PIN_dom"/>
</dbReference>
<evidence type="ECO:0000256" key="6">
    <source>
        <dbReference type="ARBA" id="ARBA00022842"/>
    </source>
</evidence>
<dbReference type="EMBL" id="JSWE01000166">
    <property type="protein sequence ID" value="KIE04667.1"/>
    <property type="molecule type" value="Genomic_DNA"/>
</dbReference>
<dbReference type="EMBL" id="JSWE01000233">
    <property type="protein sequence ID" value="KIE04091.1"/>
    <property type="molecule type" value="Genomic_DNA"/>
</dbReference>
<evidence type="ECO:0000256" key="1">
    <source>
        <dbReference type="ARBA" id="ARBA00001946"/>
    </source>
</evidence>